<organism evidence="2 3">
    <name type="scientific">Phoenix dactylifera</name>
    <name type="common">Date palm</name>
    <dbReference type="NCBI Taxonomy" id="42345"/>
    <lineage>
        <taxon>Eukaryota</taxon>
        <taxon>Viridiplantae</taxon>
        <taxon>Streptophyta</taxon>
        <taxon>Embryophyta</taxon>
        <taxon>Tracheophyta</taxon>
        <taxon>Spermatophyta</taxon>
        <taxon>Magnoliopsida</taxon>
        <taxon>Liliopsida</taxon>
        <taxon>Arecaceae</taxon>
        <taxon>Coryphoideae</taxon>
        <taxon>Phoeniceae</taxon>
        <taxon>Phoenix</taxon>
    </lineage>
</organism>
<comment type="subcellular location">
    <subcellularLocation>
        <location evidence="1">Membrane</location>
        <topology evidence="1">Multi-pass membrane protein</topology>
    </subcellularLocation>
</comment>
<keyword evidence="1" id="KW-0472">Membrane</keyword>
<protein>
    <recommendedName>
        <fullName evidence="1">HVA22-like protein</fullName>
    </recommendedName>
</protein>
<dbReference type="AlphaFoldDB" id="A0A8B7BS20"/>
<reference evidence="2" key="1">
    <citation type="journal article" date="2019" name="Nat. Commun.">
        <title>Genome-wide association mapping of date palm fruit traits.</title>
        <authorList>
            <person name="Hazzouri K.M."/>
            <person name="Gros-Balthazard M."/>
            <person name="Flowers J.M."/>
            <person name="Copetti D."/>
            <person name="Lemansour A."/>
            <person name="Lebrun M."/>
            <person name="Masmoudi K."/>
            <person name="Ferrand S."/>
            <person name="Dhar M.I."/>
            <person name="Fresquez Z.A."/>
            <person name="Rosas U."/>
            <person name="Zhang J."/>
            <person name="Talag J."/>
            <person name="Lee S."/>
            <person name="Kudrna D."/>
            <person name="Powell R.F."/>
            <person name="Leitch I.J."/>
            <person name="Krueger R.R."/>
            <person name="Wing R.A."/>
            <person name="Amiri K.M.A."/>
            <person name="Purugganan M.D."/>
        </authorList>
    </citation>
    <scope>NUCLEOTIDE SEQUENCE [LARGE SCALE GENOMIC DNA]</scope>
    <source>
        <strain evidence="2">cv. Khalas</strain>
    </source>
</reference>
<dbReference type="Proteomes" id="UP000228380">
    <property type="component" value="Chromosome 10"/>
</dbReference>
<comment type="similarity">
    <text evidence="1">Belongs to the DP1 family.</text>
</comment>
<feature type="transmembrane region" description="Helical" evidence="1">
    <location>
        <begin position="6"/>
        <end position="24"/>
    </location>
</feature>
<keyword evidence="1" id="KW-0812">Transmembrane</keyword>
<evidence type="ECO:0000256" key="1">
    <source>
        <dbReference type="RuleBase" id="RU362006"/>
    </source>
</evidence>
<dbReference type="Pfam" id="PF03134">
    <property type="entry name" value="TB2_DP1_HVA22"/>
    <property type="match status" value="1"/>
</dbReference>
<dbReference type="RefSeq" id="XP_008784097.1">
    <property type="nucleotide sequence ID" value="XM_008785875.4"/>
</dbReference>
<keyword evidence="1" id="KW-1133">Transmembrane helix</keyword>
<dbReference type="KEGG" id="pda:103703130"/>
<reference evidence="3" key="2">
    <citation type="submission" date="2025-08" db="UniProtKB">
        <authorList>
            <consortium name="RefSeq"/>
        </authorList>
    </citation>
    <scope>IDENTIFICATION</scope>
    <source>
        <tissue evidence="3">Young leaves</tissue>
    </source>
</reference>
<dbReference type="PANTHER" id="PTHR12300:SF178">
    <property type="entry name" value="HVA22-LIKE PROTEIN"/>
    <property type="match status" value="1"/>
</dbReference>
<name>A0A8B7BS20_PHODC</name>
<feature type="transmembrane region" description="Helical" evidence="1">
    <location>
        <begin position="44"/>
        <end position="61"/>
    </location>
</feature>
<dbReference type="OrthoDB" id="434647at2759"/>
<accession>A0A8B7BS20</accession>
<evidence type="ECO:0000313" key="3">
    <source>
        <dbReference type="RefSeq" id="XP_008784097.1"/>
    </source>
</evidence>
<dbReference type="InterPro" id="IPR004345">
    <property type="entry name" value="TB2_DP1_HVA22"/>
</dbReference>
<dbReference type="GO" id="GO:0016020">
    <property type="term" value="C:membrane"/>
    <property type="evidence" value="ECO:0007669"/>
    <property type="project" value="UniProtKB-SubCell"/>
</dbReference>
<keyword evidence="2" id="KW-1185">Reference proteome</keyword>
<evidence type="ECO:0000313" key="2">
    <source>
        <dbReference type="Proteomes" id="UP000228380"/>
    </source>
</evidence>
<gene>
    <name evidence="3" type="primary">LOC103703130</name>
</gene>
<sequence>MLGDLATAVLVMLFGYAYPAFECFKTLEQSQRSRDRKVEQLRFWCQYWVIVAIVTIIEKFGGPFVSWLPMYGEAKLAFFVYLWYPKTKGSDLVYDAFLRPIVMQYEPNIEQRLRHLRAKSGELLVFYMKNFTDKGTALFLETLNYMVTGASRTQSNRRSGSSGPSNPIAILRSAQQAPAPEISVRGNPNGVGLTAEELEEDAAVTESLRAARAKFRRSRHRQ</sequence>
<proteinExistence type="inferred from homology"/>
<dbReference type="GeneID" id="103703130"/>
<dbReference type="PANTHER" id="PTHR12300">
    <property type="entry name" value="HVA22-LIKE PROTEINS"/>
    <property type="match status" value="1"/>
</dbReference>